<dbReference type="Pfam" id="PF03033">
    <property type="entry name" value="Glyco_transf_28"/>
    <property type="match status" value="1"/>
</dbReference>
<evidence type="ECO:0000256" key="1">
    <source>
        <dbReference type="ARBA" id="ARBA00022475"/>
    </source>
</evidence>
<comment type="similarity">
    <text evidence="10">Belongs to the glycosyltransferase 28 family. MurG subfamily.</text>
</comment>
<dbReference type="Gene3D" id="3.40.50.2000">
    <property type="entry name" value="Glycogen Phosphorylase B"/>
    <property type="match status" value="2"/>
</dbReference>
<evidence type="ECO:0000259" key="11">
    <source>
        <dbReference type="Pfam" id="PF03033"/>
    </source>
</evidence>
<dbReference type="Pfam" id="PF04101">
    <property type="entry name" value="Glyco_tran_28_C"/>
    <property type="match status" value="1"/>
</dbReference>
<dbReference type="CDD" id="cd03785">
    <property type="entry name" value="GT28_MurG"/>
    <property type="match status" value="1"/>
</dbReference>
<evidence type="ECO:0000256" key="4">
    <source>
        <dbReference type="ARBA" id="ARBA00022679"/>
    </source>
</evidence>
<evidence type="ECO:0000256" key="5">
    <source>
        <dbReference type="ARBA" id="ARBA00022960"/>
    </source>
</evidence>
<keyword evidence="6 10" id="KW-0573">Peptidoglycan synthesis</keyword>
<dbReference type="InterPro" id="IPR007235">
    <property type="entry name" value="Glyco_trans_28_C"/>
</dbReference>
<keyword evidence="3 10" id="KW-0328">Glycosyltransferase</keyword>
<evidence type="ECO:0000256" key="3">
    <source>
        <dbReference type="ARBA" id="ARBA00022676"/>
    </source>
</evidence>
<evidence type="ECO:0000256" key="8">
    <source>
        <dbReference type="ARBA" id="ARBA00023306"/>
    </source>
</evidence>
<evidence type="ECO:0000313" key="13">
    <source>
        <dbReference type="EMBL" id="MBB5034096.1"/>
    </source>
</evidence>
<dbReference type="PANTHER" id="PTHR21015:SF22">
    <property type="entry name" value="GLYCOSYLTRANSFERASE"/>
    <property type="match status" value="1"/>
</dbReference>
<protein>
    <recommendedName>
        <fullName evidence="10">UDP-N-acetylglucosamine--N-acetylmuramyl-(pentapeptide) pyrophosphoryl-undecaprenol N-acetylglucosamine transferase</fullName>
        <ecNumber evidence="10">2.4.1.227</ecNumber>
    </recommendedName>
    <alternativeName>
        <fullName evidence="10">Undecaprenyl-PP-MurNAc-pentapeptide-UDPGlcNAc GlcNAc transferase</fullName>
    </alternativeName>
</protein>
<dbReference type="PANTHER" id="PTHR21015">
    <property type="entry name" value="UDP-N-ACETYLGLUCOSAMINE--N-ACETYLMURAMYL-(PENTAPEPTIDE) PYROPHOSPHORYL-UNDECAPRENOL N-ACETYLGLUCOSAMINE TRANSFERASE 1"/>
    <property type="match status" value="1"/>
</dbReference>
<dbReference type="GO" id="GO:0005975">
    <property type="term" value="P:carbohydrate metabolic process"/>
    <property type="evidence" value="ECO:0007669"/>
    <property type="project" value="InterPro"/>
</dbReference>
<organism evidence="13 14">
    <name type="scientific">Prosthecobacter vanneervenii</name>
    <dbReference type="NCBI Taxonomy" id="48466"/>
    <lineage>
        <taxon>Bacteria</taxon>
        <taxon>Pseudomonadati</taxon>
        <taxon>Verrucomicrobiota</taxon>
        <taxon>Verrucomicrobiia</taxon>
        <taxon>Verrucomicrobiales</taxon>
        <taxon>Verrucomicrobiaceae</taxon>
        <taxon>Prosthecobacter</taxon>
    </lineage>
</organism>
<feature type="binding site" evidence="10">
    <location>
        <position position="203"/>
    </location>
    <ligand>
        <name>UDP-N-acetyl-alpha-D-glucosamine</name>
        <dbReference type="ChEBI" id="CHEBI:57705"/>
    </ligand>
</feature>
<sequence length="371" mass="40369">MKQKNSKSIHALIACGGTGGHLFPGIAVGEVLASRGHDVTLLISEKKIDTLAASGHPELRFEKMPFLAMPKPWSPKMFGFLKGLWQGTKACRKIIRDHQVDVVLGMGGFTSFAPLYAGRKEGCSTLIHESNAIPGKANRLNARFSDIVLCGLDACKNHFPKHGDVRVVGTPIRSSMRKQNSDDPHAFFKLDKDKRTLLIMGGSQGARGVNRAVGMALEEFEKMGIQVLHIAGPTDYEEVRDVYAKHPLLKQHVAAFCHRMDLAYRVADLAIARSGASSMSELAYFGVPSLLVPYPYAAEDHQTRNAEIFDKAGAAMLMGESDLNADTLADAVRSVFNDTRKAGEMKKAAQKLAVKNSAEKIADLLVKTVQG</sequence>
<keyword evidence="5 10" id="KW-0133">Cell shape</keyword>
<dbReference type="GO" id="GO:0051301">
    <property type="term" value="P:cell division"/>
    <property type="evidence" value="ECO:0007669"/>
    <property type="project" value="UniProtKB-KW"/>
</dbReference>
<keyword evidence="8 10" id="KW-0131">Cell cycle</keyword>
<comment type="caution">
    <text evidence="13">The sequence shown here is derived from an EMBL/GenBank/DDBJ whole genome shotgun (WGS) entry which is preliminary data.</text>
</comment>
<dbReference type="HAMAP" id="MF_00033">
    <property type="entry name" value="MurG"/>
    <property type="match status" value="1"/>
</dbReference>
<feature type="domain" description="Glycosyl transferase family 28 C-terminal" evidence="12">
    <location>
        <begin position="196"/>
        <end position="360"/>
    </location>
</feature>
<keyword evidence="7 10" id="KW-0472">Membrane</keyword>
<evidence type="ECO:0000256" key="2">
    <source>
        <dbReference type="ARBA" id="ARBA00022618"/>
    </source>
</evidence>
<comment type="subcellular location">
    <subcellularLocation>
        <location evidence="10">Cell membrane</location>
        <topology evidence="10">Peripheral membrane protein</topology>
        <orientation evidence="10">Cytoplasmic side</orientation>
    </subcellularLocation>
</comment>
<dbReference type="EC" id="2.4.1.227" evidence="10"/>
<dbReference type="GO" id="GO:0050511">
    <property type="term" value="F:undecaprenyldiphospho-muramoylpentapeptide beta-N-acetylglucosaminyltransferase activity"/>
    <property type="evidence" value="ECO:0007669"/>
    <property type="project" value="UniProtKB-UniRule"/>
</dbReference>
<dbReference type="RefSeq" id="WP_184341557.1">
    <property type="nucleotide sequence ID" value="NZ_JACHIG010000008.1"/>
</dbReference>
<name>A0A7W7YDB2_9BACT</name>
<dbReference type="GO" id="GO:0009252">
    <property type="term" value="P:peptidoglycan biosynthetic process"/>
    <property type="evidence" value="ECO:0007669"/>
    <property type="project" value="UniProtKB-UniRule"/>
</dbReference>
<keyword evidence="1 10" id="KW-1003">Cell membrane</keyword>
<comment type="caution">
    <text evidence="10">Lacks conserved residue(s) required for the propagation of feature annotation.</text>
</comment>
<dbReference type="GO" id="GO:0071555">
    <property type="term" value="P:cell wall organization"/>
    <property type="evidence" value="ECO:0007669"/>
    <property type="project" value="UniProtKB-KW"/>
</dbReference>
<dbReference type="NCBIfam" id="TIGR01133">
    <property type="entry name" value="murG"/>
    <property type="match status" value="1"/>
</dbReference>
<proteinExistence type="inferred from homology"/>
<evidence type="ECO:0000256" key="7">
    <source>
        <dbReference type="ARBA" id="ARBA00023136"/>
    </source>
</evidence>
<feature type="domain" description="Glycosyltransferase family 28 N-terminal" evidence="11">
    <location>
        <begin position="12"/>
        <end position="147"/>
    </location>
</feature>
<comment type="catalytic activity">
    <reaction evidence="10">
        <text>di-trans,octa-cis-undecaprenyl diphospho-N-acetyl-alpha-D-muramoyl-L-alanyl-D-glutamyl-meso-2,6-diaminopimeloyl-D-alanyl-D-alanine + UDP-N-acetyl-alpha-D-glucosamine = di-trans,octa-cis-undecaprenyl diphospho-[N-acetyl-alpha-D-glucosaminyl-(1-&gt;4)]-N-acetyl-alpha-D-muramoyl-L-alanyl-D-glutamyl-meso-2,6-diaminopimeloyl-D-alanyl-D-alanine + UDP + H(+)</text>
        <dbReference type="Rhea" id="RHEA:31227"/>
        <dbReference type="ChEBI" id="CHEBI:15378"/>
        <dbReference type="ChEBI" id="CHEBI:57705"/>
        <dbReference type="ChEBI" id="CHEBI:58223"/>
        <dbReference type="ChEBI" id="CHEBI:61387"/>
        <dbReference type="ChEBI" id="CHEBI:61388"/>
        <dbReference type="EC" id="2.4.1.227"/>
    </reaction>
</comment>
<dbReference type="GO" id="GO:0008360">
    <property type="term" value="P:regulation of cell shape"/>
    <property type="evidence" value="ECO:0007669"/>
    <property type="project" value="UniProtKB-KW"/>
</dbReference>
<comment type="function">
    <text evidence="10">Cell wall formation. Catalyzes the transfer of a GlcNAc subunit on undecaprenyl-pyrophosphoryl-MurNAc-pentapeptide (lipid intermediate I) to form undecaprenyl-pyrophosphoryl-MurNAc-(pentapeptide)GlcNAc (lipid intermediate II).</text>
</comment>
<evidence type="ECO:0000313" key="14">
    <source>
        <dbReference type="Proteomes" id="UP000590740"/>
    </source>
</evidence>
<dbReference type="InterPro" id="IPR006009">
    <property type="entry name" value="GlcNAc_MurG"/>
</dbReference>
<dbReference type="GO" id="GO:0005886">
    <property type="term" value="C:plasma membrane"/>
    <property type="evidence" value="ECO:0007669"/>
    <property type="project" value="UniProtKB-SubCell"/>
</dbReference>
<dbReference type="EMBL" id="JACHIG010000008">
    <property type="protein sequence ID" value="MBB5034096.1"/>
    <property type="molecule type" value="Genomic_DNA"/>
</dbReference>
<dbReference type="InterPro" id="IPR004276">
    <property type="entry name" value="GlycoTrans_28_N"/>
</dbReference>
<feature type="binding site" evidence="10">
    <location>
        <position position="302"/>
    </location>
    <ligand>
        <name>UDP-N-acetyl-alpha-D-glucosamine</name>
        <dbReference type="ChEBI" id="CHEBI:57705"/>
    </ligand>
</feature>
<comment type="pathway">
    <text evidence="10">Cell wall biogenesis; peptidoglycan biosynthesis.</text>
</comment>
<dbReference type="AlphaFoldDB" id="A0A7W7YDB2"/>
<dbReference type="Proteomes" id="UP000590740">
    <property type="component" value="Unassembled WGS sequence"/>
</dbReference>
<evidence type="ECO:0000256" key="6">
    <source>
        <dbReference type="ARBA" id="ARBA00022984"/>
    </source>
</evidence>
<evidence type="ECO:0000256" key="9">
    <source>
        <dbReference type="ARBA" id="ARBA00023316"/>
    </source>
</evidence>
<accession>A0A7W7YDB2</accession>
<keyword evidence="9 10" id="KW-0961">Cell wall biogenesis/degradation</keyword>
<feature type="binding site" evidence="10">
    <location>
        <begin position="18"/>
        <end position="20"/>
    </location>
    <ligand>
        <name>UDP-N-acetyl-alpha-D-glucosamine</name>
        <dbReference type="ChEBI" id="CHEBI:57705"/>
    </ligand>
</feature>
<gene>
    <name evidence="10" type="primary">murG</name>
    <name evidence="13" type="ORF">HNQ65_003687</name>
</gene>
<keyword evidence="14" id="KW-1185">Reference proteome</keyword>
<dbReference type="UniPathway" id="UPA00219"/>
<keyword evidence="2 10" id="KW-0132">Cell division</keyword>
<feature type="binding site" evidence="10">
    <location>
        <position position="131"/>
    </location>
    <ligand>
        <name>UDP-N-acetyl-alpha-D-glucosamine</name>
        <dbReference type="ChEBI" id="CHEBI:57705"/>
    </ligand>
</feature>
<dbReference type="SUPFAM" id="SSF53756">
    <property type="entry name" value="UDP-Glycosyltransferase/glycogen phosphorylase"/>
    <property type="match status" value="1"/>
</dbReference>
<evidence type="ECO:0000259" key="12">
    <source>
        <dbReference type="Pfam" id="PF04101"/>
    </source>
</evidence>
<feature type="binding site" evidence="10">
    <location>
        <position position="173"/>
    </location>
    <ligand>
        <name>UDP-N-acetyl-alpha-D-glucosamine</name>
        <dbReference type="ChEBI" id="CHEBI:57705"/>
    </ligand>
</feature>
<evidence type="ECO:0000256" key="10">
    <source>
        <dbReference type="HAMAP-Rule" id="MF_00033"/>
    </source>
</evidence>
<keyword evidence="4 10" id="KW-0808">Transferase</keyword>
<reference evidence="13 14" key="1">
    <citation type="submission" date="2020-08" db="EMBL/GenBank/DDBJ databases">
        <title>Genomic Encyclopedia of Type Strains, Phase IV (KMG-IV): sequencing the most valuable type-strain genomes for metagenomic binning, comparative biology and taxonomic classification.</title>
        <authorList>
            <person name="Goeker M."/>
        </authorList>
    </citation>
    <scope>NUCLEOTIDE SEQUENCE [LARGE SCALE GENOMIC DNA]</scope>
    <source>
        <strain evidence="13 14">DSM 12252</strain>
    </source>
</reference>